<gene>
    <name evidence="2" type="ORF">SAMN05216386_2615</name>
</gene>
<dbReference type="AlphaFoldDB" id="A0A1I5EDF4"/>
<keyword evidence="3" id="KW-1185">Reference proteome</keyword>
<dbReference type="Proteomes" id="UP000183107">
    <property type="component" value="Unassembled WGS sequence"/>
</dbReference>
<sequence>MPRAVALLAKVQETLEILKGVKAVSGTNTASEPTIVPGSGKQDLNLQPDLWCGQSTPVLQIAPKLAVVQQKVIRPDNRPESSLETLAPSRDRGDATGANRGMSVDEAYKILKATSSSTWEAIEQARRQIVQQAHPELLAALGSAQRADVEAKAKRANAASAVLRQSRIASFSGV</sequence>
<dbReference type="Gene3D" id="1.10.287.110">
    <property type="entry name" value="DnaJ domain"/>
    <property type="match status" value="1"/>
</dbReference>
<proteinExistence type="predicted"/>
<evidence type="ECO:0000256" key="1">
    <source>
        <dbReference type="SAM" id="MobiDB-lite"/>
    </source>
</evidence>
<reference evidence="3" key="1">
    <citation type="submission" date="2016-10" db="EMBL/GenBank/DDBJ databases">
        <authorList>
            <person name="Varghese N."/>
        </authorList>
    </citation>
    <scope>NUCLEOTIDE SEQUENCE [LARGE SCALE GENOMIC DNA]</scope>
    <source>
        <strain evidence="3">Nsp8</strain>
    </source>
</reference>
<accession>A0A1I5EDF4</accession>
<protein>
    <submittedName>
        <fullName evidence="2">Uncharacterized protein</fullName>
    </submittedName>
</protein>
<evidence type="ECO:0000313" key="3">
    <source>
        <dbReference type="Proteomes" id="UP000183107"/>
    </source>
</evidence>
<dbReference type="InterPro" id="IPR036869">
    <property type="entry name" value="J_dom_sf"/>
</dbReference>
<dbReference type="SUPFAM" id="SSF46565">
    <property type="entry name" value="Chaperone J-domain"/>
    <property type="match status" value="1"/>
</dbReference>
<name>A0A1I5EDF4_9PROT</name>
<dbReference type="EMBL" id="FOVJ01000007">
    <property type="protein sequence ID" value="SFO09534.1"/>
    <property type="molecule type" value="Genomic_DNA"/>
</dbReference>
<evidence type="ECO:0000313" key="2">
    <source>
        <dbReference type="EMBL" id="SFO09534.1"/>
    </source>
</evidence>
<organism evidence="2 3">
    <name type="scientific">Nitrosospira briensis</name>
    <dbReference type="NCBI Taxonomy" id="35799"/>
    <lineage>
        <taxon>Bacteria</taxon>
        <taxon>Pseudomonadati</taxon>
        <taxon>Pseudomonadota</taxon>
        <taxon>Betaproteobacteria</taxon>
        <taxon>Nitrosomonadales</taxon>
        <taxon>Nitrosomonadaceae</taxon>
        <taxon>Nitrosospira</taxon>
    </lineage>
</organism>
<feature type="region of interest" description="Disordered" evidence="1">
    <location>
        <begin position="76"/>
        <end position="100"/>
    </location>
</feature>